<evidence type="ECO:0008006" key="2">
    <source>
        <dbReference type="Google" id="ProtNLM"/>
    </source>
</evidence>
<dbReference type="PANTHER" id="PTHR14614:SF109">
    <property type="entry name" value="RIBOSOMAL LYSINE N-METHYLTRANSFERASE 5"/>
    <property type="match status" value="1"/>
</dbReference>
<dbReference type="GO" id="GO:0032991">
    <property type="term" value="C:protein-containing complex"/>
    <property type="evidence" value="ECO:0007669"/>
    <property type="project" value="TreeGrafter"/>
</dbReference>
<dbReference type="SUPFAM" id="SSF53335">
    <property type="entry name" value="S-adenosyl-L-methionine-dependent methyltransferases"/>
    <property type="match status" value="1"/>
</dbReference>
<proteinExistence type="predicted"/>
<accession>A0A0L8IF27</accession>
<dbReference type="EMBL" id="KQ415859">
    <property type="protein sequence ID" value="KOG00038.1"/>
    <property type="molecule type" value="Genomic_DNA"/>
</dbReference>
<evidence type="ECO:0000313" key="1">
    <source>
        <dbReference type="EMBL" id="KOG00038.1"/>
    </source>
</evidence>
<dbReference type="GO" id="GO:0005829">
    <property type="term" value="C:cytosol"/>
    <property type="evidence" value="ECO:0007669"/>
    <property type="project" value="TreeGrafter"/>
</dbReference>
<dbReference type="AlphaFoldDB" id="A0A0L8IF27"/>
<dbReference type="InterPro" id="IPR019410">
    <property type="entry name" value="Methyltransf_16"/>
</dbReference>
<dbReference type="STRING" id="37653.A0A0L8IF27"/>
<dbReference type="OrthoDB" id="413520at2759"/>
<dbReference type="OMA" id="CSKIRYQ"/>
<dbReference type="Pfam" id="PF10294">
    <property type="entry name" value="Methyltransf_16"/>
    <property type="match status" value="1"/>
</dbReference>
<organism evidence="1">
    <name type="scientific">Octopus bimaculoides</name>
    <name type="common">California two-spotted octopus</name>
    <dbReference type="NCBI Taxonomy" id="37653"/>
    <lineage>
        <taxon>Eukaryota</taxon>
        <taxon>Metazoa</taxon>
        <taxon>Spiralia</taxon>
        <taxon>Lophotrochozoa</taxon>
        <taxon>Mollusca</taxon>
        <taxon>Cephalopoda</taxon>
        <taxon>Coleoidea</taxon>
        <taxon>Octopodiformes</taxon>
        <taxon>Octopoda</taxon>
        <taxon>Incirrata</taxon>
        <taxon>Octopodidae</taxon>
        <taxon>Octopus</taxon>
    </lineage>
</organism>
<reference evidence="1" key="1">
    <citation type="submission" date="2015-07" db="EMBL/GenBank/DDBJ databases">
        <title>MeaNS - Measles Nucleotide Surveillance Program.</title>
        <authorList>
            <person name="Tran T."/>
            <person name="Druce J."/>
        </authorList>
    </citation>
    <scope>NUCLEOTIDE SEQUENCE</scope>
    <source>
        <strain evidence="1">UCB-OBI-ISO-001</strain>
        <tissue evidence="1">Gonad</tissue>
    </source>
</reference>
<protein>
    <recommendedName>
        <fullName evidence="2">Methyltransferase small domain-containing protein</fullName>
    </recommendedName>
</protein>
<name>A0A0L8IF27_OCTBM</name>
<dbReference type="PANTHER" id="PTHR14614">
    <property type="entry name" value="HEPATOCELLULAR CARCINOMA-ASSOCIATED ANTIGEN"/>
    <property type="match status" value="1"/>
</dbReference>
<gene>
    <name evidence="1" type="ORF">OCBIM_22009048mg</name>
</gene>
<sequence length="240" mass="26590">MEVAYANKTSNNIQSNCPATSQALVPYDHNIPFQQFKTPTRSFQFAGQQLTILQQWDLLGVAAVVWDSAIVLSEFLEVNPEFVKNKNVIELGAGTGLVGIVAALLGGDVTVTERQSALENLCANVNANTAVCGNISLQAKKLDWTNNLSDSFVADYDLIVGADIIYIEETFPHLLKTLLYFTNRSGSVILLSCKIRYSKDSKFLEQLKCHFETEQMFYDTARGIHIFKATRLSLGNKTLV</sequence>
<dbReference type="InterPro" id="IPR029063">
    <property type="entry name" value="SAM-dependent_MTases_sf"/>
</dbReference>
<dbReference type="KEGG" id="obi:106869774"/>
<dbReference type="Gene3D" id="3.40.50.150">
    <property type="entry name" value="Vaccinia Virus protein VP39"/>
    <property type="match status" value="1"/>
</dbReference>